<proteinExistence type="predicted"/>
<evidence type="ECO:0000313" key="2">
    <source>
        <dbReference type="Proteomes" id="UP001478817"/>
    </source>
</evidence>
<gene>
    <name evidence="1" type="ORF">AAAT05_07665</name>
</gene>
<organism evidence="1 2">
    <name type="scientific">Paratractidigestivibacter faecalis</name>
    <dbReference type="NCBI Taxonomy" id="2292441"/>
    <lineage>
        <taxon>Bacteria</taxon>
        <taxon>Bacillati</taxon>
        <taxon>Actinomycetota</taxon>
        <taxon>Coriobacteriia</taxon>
        <taxon>Coriobacteriales</taxon>
        <taxon>Atopobiaceae</taxon>
        <taxon>Paratractidigestivibacter</taxon>
    </lineage>
</organism>
<keyword evidence="2" id="KW-1185">Reference proteome</keyword>
<sequence>MALLTDEEALARLVEDAPKKKDGHLPANRVALSCYMEGMFRQCEFYLLKAKCSKGDVIEITVERKSYEAVEGFGNSLPAGEVLGGDRYSDIVKRMGLVAE</sequence>
<protein>
    <submittedName>
        <fullName evidence="1">Uncharacterized protein</fullName>
    </submittedName>
</protein>
<accession>A0ABV1IH28</accession>
<reference evidence="1 2" key="1">
    <citation type="submission" date="2024-04" db="EMBL/GenBank/DDBJ databases">
        <title>Human intestinal bacterial collection.</title>
        <authorList>
            <person name="Pauvert C."/>
            <person name="Hitch T.C.A."/>
            <person name="Clavel T."/>
        </authorList>
    </citation>
    <scope>NUCLEOTIDE SEQUENCE [LARGE SCALE GENOMIC DNA]</scope>
    <source>
        <strain evidence="1 2">CLA-AA-H197</strain>
    </source>
</reference>
<comment type="caution">
    <text evidence="1">The sequence shown here is derived from an EMBL/GenBank/DDBJ whole genome shotgun (WGS) entry which is preliminary data.</text>
</comment>
<evidence type="ECO:0000313" key="1">
    <source>
        <dbReference type="EMBL" id="MEQ2638214.1"/>
    </source>
</evidence>
<dbReference type="EMBL" id="JBBNGS010000014">
    <property type="protein sequence ID" value="MEQ2638214.1"/>
    <property type="molecule type" value="Genomic_DNA"/>
</dbReference>
<dbReference type="RefSeq" id="WP_349182847.1">
    <property type="nucleotide sequence ID" value="NZ_JBBNGS010000014.1"/>
</dbReference>
<name>A0ABV1IH28_9ACTN</name>
<dbReference type="Proteomes" id="UP001478817">
    <property type="component" value="Unassembled WGS sequence"/>
</dbReference>